<reference evidence="4" key="2">
    <citation type="submission" date="2023-05" db="EMBL/GenBank/DDBJ databases">
        <authorList>
            <consortium name="Lawrence Berkeley National Laboratory"/>
            <person name="Steindorff A."/>
            <person name="Hensen N."/>
            <person name="Bonometti L."/>
            <person name="Westerberg I."/>
            <person name="Brannstrom I.O."/>
            <person name="Guillou S."/>
            <person name="Cros-Aarteil S."/>
            <person name="Calhoun S."/>
            <person name="Haridas S."/>
            <person name="Kuo A."/>
            <person name="Mondo S."/>
            <person name="Pangilinan J."/>
            <person name="Riley R."/>
            <person name="Labutti K."/>
            <person name="Andreopoulos B."/>
            <person name="Lipzen A."/>
            <person name="Chen C."/>
            <person name="Yanf M."/>
            <person name="Daum C."/>
            <person name="Ng V."/>
            <person name="Clum A."/>
            <person name="Ohm R."/>
            <person name="Martin F."/>
            <person name="Silar P."/>
            <person name="Natvig D."/>
            <person name="Lalanne C."/>
            <person name="Gautier V."/>
            <person name="Ament-Velasquez S.L."/>
            <person name="Kruys A."/>
            <person name="Hutchinson M.I."/>
            <person name="Powell A.J."/>
            <person name="Barry K."/>
            <person name="Miller A.N."/>
            <person name="Grigoriev I.V."/>
            <person name="Debuchy R."/>
            <person name="Gladieux P."/>
            <person name="Thoren M.H."/>
            <person name="Johannesson H."/>
        </authorList>
    </citation>
    <scope>NUCLEOTIDE SEQUENCE</scope>
    <source>
        <strain evidence="4">CBS 508.74</strain>
    </source>
</reference>
<evidence type="ECO:0000313" key="5">
    <source>
        <dbReference type="Proteomes" id="UP001302812"/>
    </source>
</evidence>
<feature type="transmembrane region" description="Helical" evidence="3">
    <location>
        <begin position="116"/>
        <end position="138"/>
    </location>
</feature>
<protein>
    <submittedName>
        <fullName evidence="4">Uncharacterized protein</fullName>
    </submittedName>
</protein>
<keyword evidence="5" id="KW-1185">Reference proteome</keyword>
<reference evidence="4" key="1">
    <citation type="journal article" date="2023" name="Mol. Phylogenet. Evol.">
        <title>Genome-scale phylogeny and comparative genomics of the fungal order Sordariales.</title>
        <authorList>
            <person name="Hensen N."/>
            <person name="Bonometti L."/>
            <person name="Westerberg I."/>
            <person name="Brannstrom I.O."/>
            <person name="Guillou S."/>
            <person name="Cros-Aarteil S."/>
            <person name="Calhoun S."/>
            <person name="Haridas S."/>
            <person name="Kuo A."/>
            <person name="Mondo S."/>
            <person name="Pangilinan J."/>
            <person name="Riley R."/>
            <person name="LaButti K."/>
            <person name="Andreopoulos B."/>
            <person name="Lipzen A."/>
            <person name="Chen C."/>
            <person name="Yan M."/>
            <person name="Daum C."/>
            <person name="Ng V."/>
            <person name="Clum A."/>
            <person name="Steindorff A."/>
            <person name="Ohm R.A."/>
            <person name="Martin F."/>
            <person name="Silar P."/>
            <person name="Natvig D.O."/>
            <person name="Lalanne C."/>
            <person name="Gautier V."/>
            <person name="Ament-Velasquez S.L."/>
            <person name="Kruys A."/>
            <person name="Hutchinson M.I."/>
            <person name="Powell A.J."/>
            <person name="Barry K."/>
            <person name="Miller A.N."/>
            <person name="Grigoriev I.V."/>
            <person name="Debuchy R."/>
            <person name="Gladieux P."/>
            <person name="Hiltunen Thoren M."/>
            <person name="Johannesson H."/>
        </authorList>
    </citation>
    <scope>NUCLEOTIDE SEQUENCE</scope>
    <source>
        <strain evidence="4">CBS 508.74</strain>
    </source>
</reference>
<gene>
    <name evidence="4" type="ORF">N656DRAFT_706756</name>
</gene>
<evidence type="ECO:0000313" key="4">
    <source>
        <dbReference type="EMBL" id="KAK4113953.1"/>
    </source>
</evidence>
<dbReference type="EMBL" id="MU853338">
    <property type="protein sequence ID" value="KAK4113953.1"/>
    <property type="molecule type" value="Genomic_DNA"/>
</dbReference>
<dbReference type="SMART" id="SM00028">
    <property type="entry name" value="TPR"/>
    <property type="match status" value="3"/>
</dbReference>
<dbReference type="SUPFAM" id="SSF48452">
    <property type="entry name" value="TPR-like"/>
    <property type="match status" value="1"/>
</dbReference>
<dbReference type="InterPro" id="IPR040201">
    <property type="entry name" value="Mrg3-like"/>
</dbReference>
<dbReference type="GeneID" id="89935504"/>
<comment type="caution">
    <text evidence="4">The sequence shown here is derived from an EMBL/GenBank/DDBJ whole genome shotgun (WGS) entry which is preliminary data.</text>
</comment>
<keyword evidence="1" id="KW-0802">TPR repeat</keyword>
<keyword evidence="3" id="KW-0812">Transmembrane</keyword>
<dbReference type="Gene3D" id="1.25.40.10">
    <property type="entry name" value="Tetratricopeptide repeat domain"/>
    <property type="match status" value="1"/>
</dbReference>
<sequence>MPFSGVARLRSAGVFRLPRQRLSSGSPLVLRLESHRSRRPAPSTLALSLNKYQCRAKSTSLPDPDAESSSQKATQNPNPSFKTLLWRSITGDTKRTWHAIKNTSLKEVIRKNPIEGLTAIVAVLGAIGILAYCILLYFNYFNGPQFSRFPEPVARALRKALYFSNHEIDHQRALKYYKQALELCDQEGLDHFSDEVMGIKIQVAAWLEKIESYQNAISVLENLLADCKRWVEAMEKSASEGTLPKLVPLPAPKEKESADAPEPLRETYWGKRTRLLAKAVSISVKLASLYSDEHVLERDLAHERLIWAVETTLREIQRRAKEGLKEGEGSWMSAEEVGASLEALAQSYEDRSQHHLALPLWFQALRLCQDPCHIAILMNNISTSFAGHPILPPGDAPAHGMMEESKSWTSPADQRSSYLGAAQRWAENAINHASEPQGERRTVECDQACAVSLSNLGSILAMLGRTTEAREKYEQAVSLSKKLGFDDYAAEANSRLLGLPQA</sequence>
<accession>A0AAN6TGF7</accession>
<feature type="region of interest" description="Disordered" evidence="2">
    <location>
        <begin position="57"/>
        <end position="80"/>
    </location>
</feature>
<evidence type="ECO:0000256" key="2">
    <source>
        <dbReference type="SAM" id="MobiDB-lite"/>
    </source>
</evidence>
<feature type="repeat" description="TPR" evidence="1">
    <location>
        <begin position="450"/>
        <end position="483"/>
    </location>
</feature>
<evidence type="ECO:0000256" key="3">
    <source>
        <dbReference type="SAM" id="Phobius"/>
    </source>
</evidence>
<dbReference type="CDD" id="cd24145">
    <property type="entry name" value="Mgr3-like"/>
    <property type="match status" value="1"/>
</dbReference>
<proteinExistence type="predicted"/>
<dbReference type="GO" id="GO:0006515">
    <property type="term" value="P:protein quality control for misfolded or incompletely synthesized proteins"/>
    <property type="evidence" value="ECO:0007669"/>
    <property type="project" value="TreeGrafter"/>
</dbReference>
<dbReference type="InterPro" id="IPR011990">
    <property type="entry name" value="TPR-like_helical_dom_sf"/>
</dbReference>
<dbReference type="PANTHER" id="PTHR28142">
    <property type="entry name" value="MITOCHONDRIAL INNER MEMBRANE I-AAA PROTEASE SUPERCOMPLEX SUBUNIT MGR3-RELATED"/>
    <property type="match status" value="1"/>
</dbReference>
<dbReference type="Proteomes" id="UP001302812">
    <property type="component" value="Unassembled WGS sequence"/>
</dbReference>
<keyword evidence="3" id="KW-1133">Transmembrane helix</keyword>
<dbReference type="PROSITE" id="PS50005">
    <property type="entry name" value="TPR"/>
    <property type="match status" value="1"/>
</dbReference>
<keyword evidence="3" id="KW-0472">Membrane</keyword>
<evidence type="ECO:0000256" key="1">
    <source>
        <dbReference type="PROSITE-ProRule" id="PRU00339"/>
    </source>
</evidence>
<dbReference type="PANTHER" id="PTHR28142:SF1">
    <property type="entry name" value="MITOCHONDRIAL INNER MEMBRANE I-AAA PROTEASE SUPERCOMPLEX SUBUNIT MGR3-RELATED"/>
    <property type="match status" value="1"/>
</dbReference>
<name>A0AAN6TGF7_9PEZI</name>
<dbReference type="InterPro" id="IPR019734">
    <property type="entry name" value="TPR_rpt"/>
</dbReference>
<dbReference type="RefSeq" id="XP_064671523.1">
    <property type="nucleotide sequence ID" value="XM_064811379.1"/>
</dbReference>
<dbReference type="GO" id="GO:0051787">
    <property type="term" value="F:misfolded protein binding"/>
    <property type="evidence" value="ECO:0007669"/>
    <property type="project" value="TreeGrafter"/>
</dbReference>
<dbReference type="GO" id="GO:0031942">
    <property type="term" value="C:i-AAA complex"/>
    <property type="evidence" value="ECO:0007669"/>
    <property type="project" value="TreeGrafter"/>
</dbReference>
<organism evidence="4 5">
    <name type="scientific">Canariomyces notabilis</name>
    <dbReference type="NCBI Taxonomy" id="2074819"/>
    <lineage>
        <taxon>Eukaryota</taxon>
        <taxon>Fungi</taxon>
        <taxon>Dikarya</taxon>
        <taxon>Ascomycota</taxon>
        <taxon>Pezizomycotina</taxon>
        <taxon>Sordariomycetes</taxon>
        <taxon>Sordariomycetidae</taxon>
        <taxon>Sordariales</taxon>
        <taxon>Chaetomiaceae</taxon>
        <taxon>Canariomyces</taxon>
    </lineage>
</organism>
<dbReference type="AlphaFoldDB" id="A0AAN6TGF7"/>